<evidence type="ECO:0000256" key="1">
    <source>
        <dbReference type="ARBA" id="ARBA00004651"/>
    </source>
</evidence>
<protein>
    <submittedName>
        <fullName evidence="9">Sugar ABC transporter permease</fullName>
    </submittedName>
</protein>
<dbReference type="OrthoDB" id="9805974at2"/>
<name>A0A4U6QL18_9ACTN</name>
<keyword evidence="3" id="KW-1003">Cell membrane</keyword>
<dbReference type="SUPFAM" id="SSF160964">
    <property type="entry name" value="MalF N-terminal region-like"/>
    <property type="match status" value="1"/>
</dbReference>
<dbReference type="Pfam" id="PF00528">
    <property type="entry name" value="BPD_transp_1"/>
    <property type="match status" value="1"/>
</dbReference>
<gene>
    <name evidence="9" type="ORF">FDO65_06285</name>
</gene>
<dbReference type="PANTHER" id="PTHR30193">
    <property type="entry name" value="ABC TRANSPORTER PERMEASE PROTEIN"/>
    <property type="match status" value="1"/>
</dbReference>
<proteinExistence type="inferred from homology"/>
<dbReference type="InterPro" id="IPR035277">
    <property type="entry name" value="MalF_N"/>
</dbReference>
<keyword evidence="6 7" id="KW-0472">Membrane</keyword>
<dbReference type="Gene3D" id="1.10.3720.10">
    <property type="entry name" value="MetI-like"/>
    <property type="match status" value="1"/>
</dbReference>
<dbReference type="GO" id="GO:0055085">
    <property type="term" value="P:transmembrane transport"/>
    <property type="evidence" value="ECO:0007669"/>
    <property type="project" value="InterPro"/>
</dbReference>
<evidence type="ECO:0000256" key="4">
    <source>
        <dbReference type="ARBA" id="ARBA00022692"/>
    </source>
</evidence>
<evidence type="ECO:0000256" key="3">
    <source>
        <dbReference type="ARBA" id="ARBA00022475"/>
    </source>
</evidence>
<feature type="transmembrane region" description="Helical" evidence="7">
    <location>
        <begin position="183"/>
        <end position="204"/>
    </location>
</feature>
<evidence type="ECO:0000256" key="7">
    <source>
        <dbReference type="RuleBase" id="RU363032"/>
    </source>
</evidence>
<evidence type="ECO:0000313" key="9">
    <source>
        <dbReference type="EMBL" id="TKV61227.1"/>
    </source>
</evidence>
<dbReference type="InterPro" id="IPR035906">
    <property type="entry name" value="MetI-like_sf"/>
</dbReference>
<evidence type="ECO:0000256" key="6">
    <source>
        <dbReference type="ARBA" id="ARBA00023136"/>
    </source>
</evidence>
<feature type="transmembrane region" description="Helical" evidence="7">
    <location>
        <begin position="290"/>
        <end position="312"/>
    </location>
</feature>
<evidence type="ECO:0000256" key="5">
    <source>
        <dbReference type="ARBA" id="ARBA00022989"/>
    </source>
</evidence>
<organism evidence="9 10">
    <name type="scientific">Nakamurella flava</name>
    <dbReference type="NCBI Taxonomy" id="2576308"/>
    <lineage>
        <taxon>Bacteria</taxon>
        <taxon>Bacillati</taxon>
        <taxon>Actinomycetota</taxon>
        <taxon>Actinomycetes</taxon>
        <taxon>Nakamurellales</taxon>
        <taxon>Nakamurellaceae</taxon>
        <taxon>Nakamurella</taxon>
    </lineage>
</organism>
<dbReference type="Proteomes" id="UP000306985">
    <property type="component" value="Unassembled WGS sequence"/>
</dbReference>
<dbReference type="EMBL" id="SZZH01000001">
    <property type="protein sequence ID" value="TKV61227.1"/>
    <property type="molecule type" value="Genomic_DNA"/>
</dbReference>
<accession>A0A4U6QL18</accession>
<dbReference type="RefSeq" id="WP_137448531.1">
    <property type="nucleotide sequence ID" value="NZ_SZZH01000001.1"/>
</dbReference>
<feature type="transmembrane region" description="Helical" evidence="7">
    <location>
        <begin position="37"/>
        <end position="66"/>
    </location>
</feature>
<dbReference type="Gene3D" id="1.20.58.370">
    <property type="entry name" value="MalF N-terminal region-like"/>
    <property type="match status" value="1"/>
</dbReference>
<feature type="transmembrane region" description="Helical" evidence="7">
    <location>
        <begin position="135"/>
        <end position="155"/>
    </location>
</feature>
<feature type="transmembrane region" description="Helical" evidence="7">
    <location>
        <begin position="102"/>
        <end position="123"/>
    </location>
</feature>
<dbReference type="InterPro" id="IPR000515">
    <property type="entry name" value="MetI-like"/>
</dbReference>
<feature type="domain" description="ABC transmembrane type-1" evidence="8">
    <location>
        <begin position="98"/>
        <end position="309"/>
    </location>
</feature>
<evidence type="ECO:0000256" key="2">
    <source>
        <dbReference type="ARBA" id="ARBA00022448"/>
    </source>
</evidence>
<dbReference type="CDD" id="cd06261">
    <property type="entry name" value="TM_PBP2"/>
    <property type="match status" value="1"/>
</dbReference>
<comment type="similarity">
    <text evidence="7">Belongs to the binding-protein-dependent transport system permease family.</text>
</comment>
<sequence length="320" mass="35642">MTQTLGAAHPTPPTVGQIEKLSFKQRRYTKAKQSQRLAAAWMVTPAVALLLVFVIIPIVLTFALAFTNAKLISPTGPQFVGIDNFSRLFGDPVFWKSLRNTLIFTIFVVPLQAGLALVLALLINVRIRGVNFFRTVYFLPVVTSMVVISLLWKFMYQPNGLINGFLAVFGIDGPDWLGNPNTALVAVLIMSIWQAVGFHMVIWLSGLQTIPQDMYEAGAIDGASNWQRFRYLTWPALRQTRTFILITITIQAFALFTQIQVMTQGGPLDSTSTIVYQAVRTGFSLQQTGYASALSLVFFVLVLVVSLAQRYLTRDKDVKK</sequence>
<dbReference type="GO" id="GO:0005886">
    <property type="term" value="C:plasma membrane"/>
    <property type="evidence" value="ECO:0007669"/>
    <property type="project" value="UniProtKB-SubCell"/>
</dbReference>
<feature type="transmembrane region" description="Helical" evidence="7">
    <location>
        <begin position="242"/>
        <end position="261"/>
    </location>
</feature>
<dbReference type="PROSITE" id="PS50928">
    <property type="entry name" value="ABC_TM1"/>
    <property type="match status" value="1"/>
</dbReference>
<reference evidence="9 10" key="1">
    <citation type="submission" date="2019-05" db="EMBL/GenBank/DDBJ databases">
        <title>Nakamurella sp. N5BH11, whole genome shotgun sequence.</title>
        <authorList>
            <person name="Tuo L."/>
        </authorList>
    </citation>
    <scope>NUCLEOTIDE SEQUENCE [LARGE SCALE GENOMIC DNA]</scope>
    <source>
        <strain evidence="9 10">N5BH11</strain>
    </source>
</reference>
<evidence type="ECO:0000313" key="10">
    <source>
        <dbReference type="Proteomes" id="UP000306985"/>
    </source>
</evidence>
<comment type="caution">
    <text evidence="9">The sequence shown here is derived from an EMBL/GenBank/DDBJ whole genome shotgun (WGS) entry which is preliminary data.</text>
</comment>
<dbReference type="PANTHER" id="PTHR30193:SF37">
    <property type="entry name" value="INNER MEMBRANE ABC TRANSPORTER PERMEASE PROTEIN YCJO"/>
    <property type="match status" value="1"/>
</dbReference>
<dbReference type="SUPFAM" id="SSF161098">
    <property type="entry name" value="MetI-like"/>
    <property type="match status" value="1"/>
</dbReference>
<keyword evidence="2 7" id="KW-0813">Transport</keyword>
<comment type="subcellular location">
    <subcellularLocation>
        <location evidence="1 7">Cell membrane</location>
        <topology evidence="1 7">Multi-pass membrane protein</topology>
    </subcellularLocation>
</comment>
<keyword evidence="4 7" id="KW-0812">Transmembrane</keyword>
<dbReference type="InterPro" id="IPR051393">
    <property type="entry name" value="ABC_transporter_permease"/>
</dbReference>
<dbReference type="AlphaFoldDB" id="A0A4U6QL18"/>
<evidence type="ECO:0000259" key="8">
    <source>
        <dbReference type="PROSITE" id="PS50928"/>
    </source>
</evidence>
<keyword evidence="10" id="KW-1185">Reference proteome</keyword>
<keyword evidence="5 7" id="KW-1133">Transmembrane helix</keyword>